<proteinExistence type="inferred from homology"/>
<dbReference type="GO" id="GO:0030246">
    <property type="term" value="F:carbohydrate binding"/>
    <property type="evidence" value="ECO:0007669"/>
    <property type="project" value="InterPro"/>
</dbReference>
<feature type="binding site" evidence="7">
    <location>
        <position position="243"/>
    </location>
    <ligand>
        <name>beta-D-galactose</name>
        <dbReference type="ChEBI" id="CHEBI:27667"/>
    </ligand>
</feature>
<comment type="caution">
    <text evidence="9">The sequence shown here is derived from an EMBL/GenBank/DDBJ whole genome shotgun (WGS) entry which is preliminary data.</text>
</comment>
<dbReference type="EMBL" id="NXLZ01000003">
    <property type="protein sequence ID" value="TKX31508.1"/>
    <property type="molecule type" value="Genomic_DNA"/>
</dbReference>
<dbReference type="PIRSF" id="PIRSF005096">
    <property type="entry name" value="GALM"/>
    <property type="match status" value="1"/>
</dbReference>
<comment type="catalytic activity">
    <reaction evidence="5">
        <text>alpha-D-glucose = beta-D-glucose</text>
        <dbReference type="Rhea" id="RHEA:10264"/>
        <dbReference type="ChEBI" id="CHEBI:15903"/>
        <dbReference type="ChEBI" id="CHEBI:17925"/>
        <dbReference type="EC" id="5.1.3.3"/>
    </reaction>
</comment>
<dbReference type="EC" id="5.1.3.3" evidence="5"/>
<dbReference type="RefSeq" id="WP_137620247.1">
    <property type="nucleotide sequence ID" value="NZ_NXLZ01000003.1"/>
</dbReference>
<evidence type="ECO:0000256" key="8">
    <source>
        <dbReference type="PIRSR" id="PIRSR005096-3"/>
    </source>
</evidence>
<evidence type="ECO:0000256" key="1">
    <source>
        <dbReference type="ARBA" id="ARBA00005028"/>
    </source>
</evidence>
<evidence type="ECO:0000256" key="4">
    <source>
        <dbReference type="ARBA" id="ARBA00023277"/>
    </source>
</evidence>
<name>A0A4U7BI26_9BACT</name>
<dbReference type="PANTHER" id="PTHR10091:SF0">
    <property type="entry name" value="GALACTOSE MUTAROTASE"/>
    <property type="match status" value="1"/>
</dbReference>
<reference evidence="9 10" key="1">
    <citation type="submission" date="2018-05" db="EMBL/GenBank/DDBJ databases">
        <title>Novel Campyloabacter and Helicobacter Species and Strains.</title>
        <authorList>
            <person name="Mannion A.J."/>
            <person name="Shen Z."/>
            <person name="Fox J.G."/>
        </authorList>
    </citation>
    <scope>NUCLEOTIDE SEQUENCE [LARGE SCALE GENOMIC DNA]</scope>
    <source>
        <strain evidence="10">MIT17-664</strain>
    </source>
</reference>
<feature type="binding site" evidence="8">
    <location>
        <begin position="180"/>
        <end position="182"/>
    </location>
    <ligand>
        <name>beta-D-galactose</name>
        <dbReference type="ChEBI" id="CHEBI:27667"/>
    </ligand>
</feature>
<dbReference type="InterPro" id="IPR008183">
    <property type="entry name" value="Aldose_1/G6P_1-epimerase"/>
</dbReference>
<dbReference type="PANTHER" id="PTHR10091">
    <property type="entry name" value="ALDOSE-1-EPIMERASE"/>
    <property type="match status" value="1"/>
</dbReference>
<dbReference type="AlphaFoldDB" id="A0A4U7BI26"/>
<dbReference type="SUPFAM" id="SSF74650">
    <property type="entry name" value="Galactose mutarotase-like"/>
    <property type="match status" value="1"/>
</dbReference>
<sequence>MKILQEAFGEYNDEKVTRIRLINDNNVEISCLSMGAIWHQFLVPTKDKEYQNLLLSFDNIDDYYSNPQNICKSIGRVAGRIKNASYDLNAKHYKLPQNDHGNTLHGGPHGFSTWNWEYSTSVDENSVSVTFQKKIDESMDGFFGEIQASIVYTLDNQNKVSIAYSAIGGKEDTLFNPTCHVYFNLSNRRDLTTHELQINSDHILETDERLIPTGKFIAVDNTAYDFRNFKNVESVLKEIKGLDTAYVLKTNLAAILKDKESKRQIIVHSDRNGLVVYTPEKIEGQNISFSRDKGALANKNEGIALEAQTLPDAIHHKNFGDIVLPSHSKQTYLISFTFKQ</sequence>
<dbReference type="InterPro" id="IPR011013">
    <property type="entry name" value="Gal_mutarotase_sf_dom"/>
</dbReference>
<dbReference type="Proteomes" id="UP000308838">
    <property type="component" value="Unassembled WGS sequence"/>
</dbReference>
<dbReference type="GO" id="GO:0033499">
    <property type="term" value="P:galactose catabolic process via UDP-galactose, Leloir pathway"/>
    <property type="evidence" value="ECO:0007669"/>
    <property type="project" value="TreeGrafter"/>
</dbReference>
<evidence type="ECO:0000256" key="5">
    <source>
        <dbReference type="PIRNR" id="PIRNR005096"/>
    </source>
</evidence>
<evidence type="ECO:0000256" key="6">
    <source>
        <dbReference type="PIRSR" id="PIRSR005096-1"/>
    </source>
</evidence>
<keyword evidence="10" id="KW-1185">Reference proteome</keyword>
<evidence type="ECO:0000256" key="2">
    <source>
        <dbReference type="ARBA" id="ARBA00006206"/>
    </source>
</evidence>
<evidence type="ECO:0000313" key="9">
    <source>
        <dbReference type="EMBL" id="TKX31508.1"/>
    </source>
</evidence>
<keyword evidence="3 5" id="KW-0413">Isomerase</keyword>
<organism evidence="9 10">
    <name type="scientific">Campylobacter estrildidarum</name>
    <dbReference type="NCBI Taxonomy" id="2510189"/>
    <lineage>
        <taxon>Bacteria</taxon>
        <taxon>Pseudomonadati</taxon>
        <taxon>Campylobacterota</taxon>
        <taxon>Epsilonproteobacteria</taxon>
        <taxon>Campylobacterales</taxon>
        <taxon>Campylobacteraceae</taxon>
        <taxon>Campylobacter</taxon>
    </lineage>
</organism>
<evidence type="ECO:0000256" key="3">
    <source>
        <dbReference type="ARBA" id="ARBA00023235"/>
    </source>
</evidence>
<accession>A0A4U7BI26</accession>
<dbReference type="OrthoDB" id="9779408at2"/>
<dbReference type="GO" id="GO:0006006">
    <property type="term" value="P:glucose metabolic process"/>
    <property type="evidence" value="ECO:0007669"/>
    <property type="project" value="TreeGrafter"/>
</dbReference>
<evidence type="ECO:0000256" key="7">
    <source>
        <dbReference type="PIRSR" id="PIRSR005096-2"/>
    </source>
</evidence>
<dbReference type="Pfam" id="PF01263">
    <property type="entry name" value="Aldose_epim"/>
    <property type="match status" value="1"/>
</dbReference>
<feature type="active site" description="Proton acceptor" evidence="6">
    <location>
        <position position="306"/>
    </location>
</feature>
<comment type="similarity">
    <text evidence="2 5">Belongs to the aldose epimerase family.</text>
</comment>
<dbReference type="UniPathway" id="UPA00242"/>
<dbReference type="Gene3D" id="2.70.98.10">
    <property type="match status" value="1"/>
</dbReference>
<dbReference type="CDD" id="cd09019">
    <property type="entry name" value="galactose_mutarotase_like"/>
    <property type="match status" value="1"/>
</dbReference>
<protein>
    <recommendedName>
        <fullName evidence="5">Aldose 1-epimerase</fullName>
        <ecNumber evidence="5">5.1.3.3</ecNumber>
    </recommendedName>
</protein>
<keyword evidence="4 5" id="KW-0119">Carbohydrate metabolism</keyword>
<dbReference type="InterPro" id="IPR047215">
    <property type="entry name" value="Galactose_mutarotase-like"/>
</dbReference>
<dbReference type="GO" id="GO:0004034">
    <property type="term" value="F:aldose 1-epimerase activity"/>
    <property type="evidence" value="ECO:0007669"/>
    <property type="project" value="UniProtKB-EC"/>
</dbReference>
<comment type="pathway">
    <text evidence="1 5">Carbohydrate metabolism; hexose metabolism.</text>
</comment>
<feature type="active site" description="Proton donor" evidence="6">
    <location>
        <position position="180"/>
    </location>
</feature>
<gene>
    <name evidence="9" type="ORF">CQA69_02485</name>
</gene>
<dbReference type="GO" id="GO:0005737">
    <property type="term" value="C:cytoplasm"/>
    <property type="evidence" value="ECO:0007669"/>
    <property type="project" value="TreeGrafter"/>
</dbReference>
<dbReference type="InterPro" id="IPR014718">
    <property type="entry name" value="GH-type_carb-bd"/>
</dbReference>
<dbReference type="InterPro" id="IPR015443">
    <property type="entry name" value="Aldose_1-epimerase"/>
</dbReference>
<evidence type="ECO:0000313" key="10">
    <source>
        <dbReference type="Proteomes" id="UP000308838"/>
    </source>
</evidence>